<dbReference type="GO" id="GO:0016620">
    <property type="term" value="F:oxidoreductase activity, acting on the aldehyde or oxo group of donors, NAD or NADP as acceptor"/>
    <property type="evidence" value="ECO:0007669"/>
    <property type="project" value="InterPro"/>
</dbReference>
<comment type="similarity">
    <text evidence="1 4">Belongs to the aldehyde dehydrogenase family.</text>
</comment>
<gene>
    <name evidence="6" type="ORF">HKX40_02390</name>
</gene>
<sequence length="461" mass="49896">MSKFSVISPIDGTEALSVDYSTDEQIQQALDAARQAQSVWKGLSLVERKSLVSKAVDWLVSHKDEIAKSITTCIGRPISQSPGEVRGLEERARYMIDVAEQALADIVPTPKEGFKRYLRREPLGTVMIIAPWNYPFLTAVNAIVPALVAGNTVLLKHASQTPLAAQLFQQAFDAAGLPKGVFQTLYMTHSATERVLRADYVDFVAFTGSVEGGKRIQSTISERFIGAGLELGGKDPAYVRADADVDFAAENLVDGSFFNSGQSCCGVERIYVHASIFDAFVAKFVEVTKQYKLGNPTDPSVNLGPMVSAAAAANVKAQIEEAVAKGAKKLIDESLFPAHAEGTAYHAPQVLINVDHSMSVMTEESFGPVVGIMAVADDEEAIRMMNDSCYGLTASIWTKDQEAAEAIGSRIATGTVFMNRCDYLDPALAWTGVKDTGRGISLSELGYHQLTRVKSYHLRDA</sequence>
<dbReference type="Gene3D" id="3.40.309.10">
    <property type="entry name" value="Aldehyde Dehydrogenase, Chain A, domain 2"/>
    <property type="match status" value="1"/>
</dbReference>
<feature type="active site" evidence="3">
    <location>
        <position position="230"/>
    </location>
</feature>
<proteinExistence type="inferred from homology"/>
<dbReference type="EMBL" id="JABGBO010000002">
    <property type="protein sequence ID" value="NOL48993.1"/>
    <property type="molecule type" value="Genomic_DNA"/>
</dbReference>
<dbReference type="InterPro" id="IPR016160">
    <property type="entry name" value="Ald_DH_CS_CYS"/>
</dbReference>
<dbReference type="Gene3D" id="3.40.605.10">
    <property type="entry name" value="Aldehyde Dehydrogenase, Chain A, domain 1"/>
    <property type="match status" value="1"/>
</dbReference>
<dbReference type="InterPro" id="IPR016162">
    <property type="entry name" value="Ald_DH_N"/>
</dbReference>
<dbReference type="InterPro" id="IPR016161">
    <property type="entry name" value="Ald_DH/histidinol_DH"/>
</dbReference>
<dbReference type="FunFam" id="3.40.309.10:FF:000009">
    <property type="entry name" value="Aldehyde dehydrogenase A"/>
    <property type="match status" value="1"/>
</dbReference>
<feature type="domain" description="Aldehyde dehydrogenase" evidence="5">
    <location>
        <begin position="3"/>
        <end position="455"/>
    </location>
</feature>
<evidence type="ECO:0000313" key="7">
    <source>
        <dbReference type="Proteomes" id="UP000541421"/>
    </source>
</evidence>
<dbReference type="InterPro" id="IPR016163">
    <property type="entry name" value="Ald_DH_C"/>
</dbReference>
<dbReference type="SUPFAM" id="SSF53720">
    <property type="entry name" value="ALDH-like"/>
    <property type="match status" value="1"/>
</dbReference>
<evidence type="ECO:0000256" key="3">
    <source>
        <dbReference type="PROSITE-ProRule" id="PRU10007"/>
    </source>
</evidence>
<dbReference type="InterPro" id="IPR029510">
    <property type="entry name" value="Ald_DH_CS_GLU"/>
</dbReference>
<name>A0A7Y4L8Q7_9BURK</name>
<evidence type="ECO:0000313" key="6">
    <source>
        <dbReference type="EMBL" id="NOL48993.1"/>
    </source>
</evidence>
<evidence type="ECO:0000256" key="4">
    <source>
        <dbReference type="RuleBase" id="RU003345"/>
    </source>
</evidence>
<protein>
    <submittedName>
        <fullName evidence="6">Aldehyde dehydrogenase family protein</fullName>
    </submittedName>
</protein>
<dbReference type="PANTHER" id="PTHR11699">
    <property type="entry name" value="ALDEHYDE DEHYDROGENASE-RELATED"/>
    <property type="match status" value="1"/>
</dbReference>
<comment type="caution">
    <text evidence="6">The sequence shown here is derived from an EMBL/GenBank/DDBJ whole genome shotgun (WGS) entry which is preliminary data.</text>
</comment>
<organism evidence="6 7">
    <name type="scientific">Pelistega europaea</name>
    <dbReference type="NCBI Taxonomy" id="106147"/>
    <lineage>
        <taxon>Bacteria</taxon>
        <taxon>Pseudomonadati</taxon>
        <taxon>Pseudomonadota</taxon>
        <taxon>Betaproteobacteria</taxon>
        <taxon>Burkholderiales</taxon>
        <taxon>Alcaligenaceae</taxon>
        <taxon>Pelistega</taxon>
    </lineage>
</organism>
<dbReference type="PROSITE" id="PS00070">
    <property type="entry name" value="ALDEHYDE_DEHYDR_CYS"/>
    <property type="match status" value="1"/>
</dbReference>
<dbReference type="InterPro" id="IPR015590">
    <property type="entry name" value="Aldehyde_DH_dom"/>
</dbReference>
<dbReference type="RefSeq" id="WP_171587977.1">
    <property type="nucleotide sequence ID" value="NZ_JABGBO010000002.1"/>
</dbReference>
<evidence type="ECO:0000256" key="1">
    <source>
        <dbReference type="ARBA" id="ARBA00009986"/>
    </source>
</evidence>
<dbReference type="CDD" id="cd07102">
    <property type="entry name" value="ALDH_EDX86601"/>
    <property type="match status" value="1"/>
</dbReference>
<dbReference type="Pfam" id="PF00171">
    <property type="entry name" value="Aldedh"/>
    <property type="match status" value="1"/>
</dbReference>
<dbReference type="Proteomes" id="UP000541421">
    <property type="component" value="Unassembled WGS sequence"/>
</dbReference>
<accession>A0A7Y4L8Q7</accession>
<dbReference type="PROSITE" id="PS00687">
    <property type="entry name" value="ALDEHYDE_DEHYDR_GLU"/>
    <property type="match status" value="1"/>
</dbReference>
<evidence type="ECO:0000259" key="5">
    <source>
        <dbReference type="Pfam" id="PF00171"/>
    </source>
</evidence>
<keyword evidence="2 4" id="KW-0560">Oxidoreductase</keyword>
<dbReference type="AlphaFoldDB" id="A0A7Y4L8Q7"/>
<evidence type="ECO:0000256" key="2">
    <source>
        <dbReference type="ARBA" id="ARBA00023002"/>
    </source>
</evidence>
<keyword evidence="7" id="KW-1185">Reference proteome</keyword>
<reference evidence="6 7" key="1">
    <citation type="submission" date="2020-05" db="EMBL/GenBank/DDBJ databases">
        <authorList>
            <person name="Niu N."/>
        </authorList>
    </citation>
    <scope>NUCLEOTIDE SEQUENCE [LARGE SCALE GENOMIC DNA]</scope>
    <source>
        <strain evidence="6 7">LMG10982</strain>
    </source>
</reference>